<protein>
    <recommendedName>
        <fullName evidence="2">Class II Histidinyl-tRNA synthetase (HisRS)-like catalytic core domain-containing protein</fullName>
    </recommendedName>
</protein>
<reference evidence="1" key="1">
    <citation type="journal article" date="2014" name="Front. Microbiol.">
        <title>High frequency of phylogenetically diverse reductive dehalogenase-homologous genes in deep subseafloor sedimentary metagenomes.</title>
        <authorList>
            <person name="Kawai M."/>
            <person name="Futagami T."/>
            <person name="Toyoda A."/>
            <person name="Takaki Y."/>
            <person name="Nishi S."/>
            <person name="Hori S."/>
            <person name="Arai W."/>
            <person name="Tsubouchi T."/>
            <person name="Morono Y."/>
            <person name="Uchiyama I."/>
            <person name="Ito T."/>
            <person name="Fujiyama A."/>
            <person name="Inagaki F."/>
            <person name="Takami H."/>
        </authorList>
    </citation>
    <scope>NUCLEOTIDE SEQUENCE</scope>
    <source>
        <strain evidence="1">Expedition CK06-06</strain>
    </source>
</reference>
<dbReference type="AlphaFoldDB" id="X1GQU4"/>
<name>X1GQU4_9ZZZZ</name>
<evidence type="ECO:0008006" key="2">
    <source>
        <dbReference type="Google" id="ProtNLM"/>
    </source>
</evidence>
<organism evidence="1">
    <name type="scientific">marine sediment metagenome</name>
    <dbReference type="NCBI Taxonomy" id="412755"/>
    <lineage>
        <taxon>unclassified sequences</taxon>
        <taxon>metagenomes</taxon>
        <taxon>ecological metagenomes</taxon>
    </lineage>
</organism>
<sequence length="64" mass="7542">MDSELKEILKGIKGNRDFYPEDYAEYKVIFDAMHNISKQFGYELFEGPILEYAKLIEYKSGQNL</sequence>
<dbReference type="EMBL" id="BARU01021347">
    <property type="protein sequence ID" value="GAH59552.1"/>
    <property type="molecule type" value="Genomic_DNA"/>
</dbReference>
<gene>
    <name evidence="1" type="ORF">S03H2_34948</name>
</gene>
<dbReference type="SUPFAM" id="SSF55681">
    <property type="entry name" value="Class II aaRS and biotin synthetases"/>
    <property type="match status" value="1"/>
</dbReference>
<feature type="non-terminal residue" evidence="1">
    <location>
        <position position="64"/>
    </location>
</feature>
<dbReference type="Gene3D" id="3.30.930.10">
    <property type="entry name" value="Bira Bifunctional Protein, Domain 2"/>
    <property type="match status" value="1"/>
</dbReference>
<dbReference type="InterPro" id="IPR045864">
    <property type="entry name" value="aa-tRNA-synth_II/BPL/LPL"/>
</dbReference>
<proteinExistence type="predicted"/>
<accession>X1GQU4</accession>
<comment type="caution">
    <text evidence="1">The sequence shown here is derived from an EMBL/GenBank/DDBJ whole genome shotgun (WGS) entry which is preliminary data.</text>
</comment>
<evidence type="ECO:0000313" key="1">
    <source>
        <dbReference type="EMBL" id="GAH59552.1"/>
    </source>
</evidence>